<gene>
    <name evidence="3" type="ORF">ICL07_27110</name>
</gene>
<dbReference type="Gene3D" id="3.30.750.44">
    <property type="match status" value="1"/>
</dbReference>
<dbReference type="Pfam" id="PF03572">
    <property type="entry name" value="Peptidase_S41"/>
    <property type="match status" value="1"/>
</dbReference>
<feature type="chain" id="PRO_5046225859" evidence="1">
    <location>
        <begin position="20"/>
        <end position="324"/>
    </location>
</feature>
<dbReference type="PANTHER" id="PTHR11261">
    <property type="entry name" value="INTERPHOTORECEPTOR RETINOID-BINDING PROTEIN"/>
    <property type="match status" value="1"/>
</dbReference>
<dbReference type="Gene3D" id="3.90.226.10">
    <property type="entry name" value="2-enoyl-CoA Hydratase, Chain A, domain 1"/>
    <property type="match status" value="1"/>
</dbReference>
<comment type="caution">
    <text evidence="3">The sequence shown here is derived from an EMBL/GenBank/DDBJ whole genome shotgun (WGS) entry which is preliminary data.</text>
</comment>
<dbReference type="SUPFAM" id="SSF52096">
    <property type="entry name" value="ClpP/crotonase"/>
    <property type="match status" value="1"/>
</dbReference>
<reference evidence="3 4" key="1">
    <citation type="submission" date="2020-09" db="EMBL/GenBank/DDBJ databases">
        <title>Genome sequences of type strains of Chitinophaga qingshengii and Chitinophaga varians.</title>
        <authorList>
            <person name="Kittiwongwattana C."/>
        </authorList>
    </citation>
    <scope>NUCLEOTIDE SEQUENCE [LARGE SCALE GENOMIC DNA]</scope>
    <source>
        <strain evidence="3 4">JCM 30026</strain>
    </source>
</reference>
<feature type="domain" description="Tail specific protease" evidence="2">
    <location>
        <begin position="94"/>
        <end position="302"/>
    </location>
</feature>
<sequence length="324" mass="35344">MKKYYAFMAACLCLSTAYGQTISPAEKQAVIRQSAQLLEQHYVFADKGKTLAAALRRHEKQLSKGTDSVGTFARAVTSLLQTTVKDGHNYLRYDPAMVKELAAPSKDTAKDPFHYGERAARMNYGFAEVKVLPGTIGYIRLSEINLSPKSVDLLKAAMVLVQHTQALILDLRDNGGGGSEIGAVLEGYFVKAGTPLLSTQQRNGDTMLLKAEALSGTTAYRRPVYILVNNRTASAAEAITFELQQLKRAVVVGQRTAGAAHMNDWLPAGERFYLSVASAAPVFPGTDRNWELTGVQPDIPTTSREEDLPVVLRLIEKDHDTAGK</sequence>
<dbReference type="Proteomes" id="UP000659124">
    <property type="component" value="Unassembled WGS sequence"/>
</dbReference>
<accession>A0ABR7TUC4</accession>
<protein>
    <submittedName>
        <fullName evidence="3">S41 family peptidase</fullName>
    </submittedName>
</protein>
<feature type="signal peptide" evidence="1">
    <location>
        <begin position="1"/>
        <end position="19"/>
    </location>
</feature>
<name>A0ABR7TUC4_9BACT</name>
<dbReference type="InterPro" id="IPR005151">
    <property type="entry name" value="Tail-specific_protease"/>
</dbReference>
<dbReference type="InterPro" id="IPR029045">
    <property type="entry name" value="ClpP/crotonase-like_dom_sf"/>
</dbReference>
<keyword evidence="1" id="KW-0732">Signal</keyword>
<dbReference type="PANTHER" id="PTHR11261:SF3">
    <property type="entry name" value="RETINOL-BINDING PROTEIN 3"/>
    <property type="match status" value="1"/>
</dbReference>
<dbReference type="CDD" id="cd07563">
    <property type="entry name" value="Peptidase_S41_IRBP"/>
    <property type="match status" value="1"/>
</dbReference>
<keyword evidence="4" id="KW-1185">Reference proteome</keyword>
<dbReference type="RefSeq" id="WP_188091210.1">
    <property type="nucleotide sequence ID" value="NZ_JACVFC010000005.1"/>
</dbReference>
<evidence type="ECO:0000256" key="1">
    <source>
        <dbReference type="SAM" id="SignalP"/>
    </source>
</evidence>
<proteinExistence type="predicted"/>
<evidence type="ECO:0000259" key="2">
    <source>
        <dbReference type="SMART" id="SM00245"/>
    </source>
</evidence>
<evidence type="ECO:0000313" key="3">
    <source>
        <dbReference type="EMBL" id="MBC9934087.1"/>
    </source>
</evidence>
<evidence type="ECO:0000313" key="4">
    <source>
        <dbReference type="Proteomes" id="UP000659124"/>
    </source>
</evidence>
<dbReference type="EMBL" id="JACVFC010000005">
    <property type="protein sequence ID" value="MBC9934087.1"/>
    <property type="molecule type" value="Genomic_DNA"/>
</dbReference>
<dbReference type="SMART" id="SM00245">
    <property type="entry name" value="TSPc"/>
    <property type="match status" value="1"/>
</dbReference>
<organism evidence="3 4">
    <name type="scientific">Chitinophaga qingshengii</name>
    <dbReference type="NCBI Taxonomy" id="1569794"/>
    <lineage>
        <taxon>Bacteria</taxon>
        <taxon>Pseudomonadati</taxon>
        <taxon>Bacteroidota</taxon>
        <taxon>Chitinophagia</taxon>
        <taxon>Chitinophagales</taxon>
        <taxon>Chitinophagaceae</taxon>
        <taxon>Chitinophaga</taxon>
    </lineage>
</organism>